<dbReference type="SUPFAM" id="SSF56059">
    <property type="entry name" value="Glutathione synthetase ATP-binding domain-like"/>
    <property type="match status" value="1"/>
</dbReference>
<evidence type="ECO:0000256" key="3">
    <source>
        <dbReference type="ARBA" id="ARBA00022598"/>
    </source>
</evidence>
<dbReference type="InterPro" id="IPR020561">
    <property type="entry name" value="PRibGlycinamid_synth_ATP-grasp"/>
</dbReference>
<gene>
    <name evidence="12" type="ORF">A2994_03045</name>
</gene>
<dbReference type="Gene3D" id="3.90.600.10">
    <property type="entry name" value="Phosphoribosylglycinamide synthetase, C-terminal domain"/>
    <property type="match status" value="1"/>
</dbReference>
<dbReference type="Pfam" id="PF01071">
    <property type="entry name" value="GARS_A"/>
    <property type="match status" value="1"/>
</dbReference>
<comment type="caution">
    <text evidence="12">The sequence shown here is derived from an EMBL/GenBank/DDBJ whole genome shotgun (WGS) entry which is preliminary data.</text>
</comment>
<evidence type="ECO:0000256" key="7">
    <source>
        <dbReference type="ARBA" id="ARBA00038345"/>
    </source>
</evidence>
<dbReference type="UniPathway" id="UPA00074">
    <property type="reaction ID" value="UER00125"/>
</dbReference>
<dbReference type="InterPro" id="IPR020560">
    <property type="entry name" value="PRibGlycinamide_synth_C-dom"/>
</dbReference>
<dbReference type="PROSITE" id="PS50975">
    <property type="entry name" value="ATP_GRASP"/>
    <property type="match status" value="1"/>
</dbReference>
<evidence type="ECO:0000313" key="12">
    <source>
        <dbReference type="EMBL" id="OGB85705.1"/>
    </source>
</evidence>
<comment type="pathway">
    <text evidence="1">Purine metabolism; IMP biosynthesis via de novo pathway; N(1)-(5-phospho-D-ribosyl)glycinamide from 5-phospho-alpha-D-ribose 1-diphosphate: step 2/2.</text>
</comment>
<evidence type="ECO:0000256" key="8">
    <source>
        <dbReference type="ARBA" id="ARBA00042242"/>
    </source>
</evidence>
<dbReference type="SUPFAM" id="SSF51246">
    <property type="entry name" value="Rudiment single hybrid motif"/>
    <property type="match status" value="1"/>
</dbReference>
<evidence type="ECO:0000256" key="1">
    <source>
        <dbReference type="ARBA" id="ARBA00005174"/>
    </source>
</evidence>
<dbReference type="PANTHER" id="PTHR43472:SF1">
    <property type="entry name" value="PHOSPHORIBOSYLAMINE--GLYCINE LIGASE, CHLOROPLASTIC"/>
    <property type="match status" value="1"/>
</dbReference>
<dbReference type="EC" id="6.3.4.13" evidence="2"/>
<comment type="similarity">
    <text evidence="7">Belongs to the GARS family.</text>
</comment>
<dbReference type="GO" id="GO:0046872">
    <property type="term" value="F:metal ion binding"/>
    <property type="evidence" value="ECO:0007669"/>
    <property type="project" value="InterPro"/>
</dbReference>
<dbReference type="PANTHER" id="PTHR43472">
    <property type="entry name" value="PHOSPHORIBOSYLAMINE--GLYCINE LIGASE"/>
    <property type="match status" value="1"/>
</dbReference>
<evidence type="ECO:0000256" key="5">
    <source>
        <dbReference type="ARBA" id="ARBA00022755"/>
    </source>
</evidence>
<dbReference type="InterPro" id="IPR037123">
    <property type="entry name" value="PRibGlycinamide_synth_C_sf"/>
</dbReference>
<dbReference type="Gene3D" id="3.30.470.20">
    <property type="entry name" value="ATP-grasp fold, B domain"/>
    <property type="match status" value="1"/>
</dbReference>
<dbReference type="InterPro" id="IPR000115">
    <property type="entry name" value="PRibGlycinamide_synth"/>
</dbReference>
<dbReference type="STRING" id="1798539.A2994_03045"/>
<keyword evidence="6 10" id="KW-0067">ATP-binding</keyword>
<dbReference type="GO" id="GO:0009113">
    <property type="term" value="P:purine nucleobase biosynthetic process"/>
    <property type="evidence" value="ECO:0007669"/>
    <property type="project" value="InterPro"/>
</dbReference>
<organism evidence="12 13">
    <name type="scientific">candidate division Kazan bacterium RIFCSPLOWO2_01_FULL_48_13</name>
    <dbReference type="NCBI Taxonomy" id="1798539"/>
    <lineage>
        <taxon>Bacteria</taxon>
        <taxon>Bacteria division Kazan-3B-28</taxon>
    </lineage>
</organism>
<dbReference type="InterPro" id="IPR011761">
    <property type="entry name" value="ATP-grasp"/>
</dbReference>
<accession>A0A1F4PQ15</accession>
<dbReference type="SMART" id="SM01210">
    <property type="entry name" value="GARS_C"/>
    <property type="match status" value="1"/>
</dbReference>
<reference evidence="12 13" key="1">
    <citation type="journal article" date="2016" name="Nat. Commun.">
        <title>Thousands of microbial genomes shed light on interconnected biogeochemical processes in an aquifer system.</title>
        <authorList>
            <person name="Anantharaman K."/>
            <person name="Brown C.T."/>
            <person name="Hug L.A."/>
            <person name="Sharon I."/>
            <person name="Castelle C.J."/>
            <person name="Probst A.J."/>
            <person name="Thomas B.C."/>
            <person name="Singh A."/>
            <person name="Wilkins M.J."/>
            <person name="Karaoz U."/>
            <person name="Brodie E.L."/>
            <person name="Williams K.H."/>
            <person name="Hubbard S.S."/>
            <person name="Banfield J.F."/>
        </authorList>
    </citation>
    <scope>NUCLEOTIDE SEQUENCE [LARGE SCALE GENOMIC DNA]</scope>
</reference>
<dbReference type="GO" id="GO:0006189">
    <property type="term" value="P:'de novo' IMP biosynthetic process"/>
    <property type="evidence" value="ECO:0007669"/>
    <property type="project" value="UniProtKB-UniPathway"/>
</dbReference>
<keyword evidence="3 12" id="KW-0436">Ligase</keyword>
<dbReference type="EMBL" id="METE01000001">
    <property type="protein sequence ID" value="OGB85705.1"/>
    <property type="molecule type" value="Genomic_DNA"/>
</dbReference>
<name>A0A1F4PQ15_UNCK3</name>
<evidence type="ECO:0000313" key="13">
    <source>
        <dbReference type="Proteomes" id="UP000179010"/>
    </source>
</evidence>
<dbReference type="Proteomes" id="UP000179010">
    <property type="component" value="Unassembled WGS sequence"/>
</dbReference>
<feature type="domain" description="ATP-grasp" evidence="11">
    <location>
        <begin position="111"/>
        <end position="313"/>
    </location>
</feature>
<dbReference type="GO" id="GO:0004637">
    <property type="term" value="F:phosphoribosylamine-glycine ligase activity"/>
    <property type="evidence" value="ECO:0007669"/>
    <property type="project" value="UniProtKB-EC"/>
</dbReference>
<evidence type="ECO:0000259" key="11">
    <source>
        <dbReference type="PROSITE" id="PS50975"/>
    </source>
</evidence>
<proteinExistence type="inferred from homology"/>
<protein>
    <recommendedName>
        <fullName evidence="2">phosphoribosylamine--glycine ligase</fullName>
        <ecNumber evidence="2">6.3.4.13</ecNumber>
    </recommendedName>
    <alternativeName>
        <fullName evidence="8">Glycinamide ribonucleotide synthetase</fullName>
    </alternativeName>
    <alternativeName>
        <fullName evidence="9">Phosphoribosylglycinamide synthetase</fullName>
    </alternativeName>
</protein>
<evidence type="ECO:0000256" key="4">
    <source>
        <dbReference type="ARBA" id="ARBA00022741"/>
    </source>
</evidence>
<dbReference type="InterPro" id="IPR011054">
    <property type="entry name" value="Rudment_hybrid_motif"/>
</dbReference>
<evidence type="ECO:0000256" key="10">
    <source>
        <dbReference type="PROSITE-ProRule" id="PRU00409"/>
    </source>
</evidence>
<evidence type="ECO:0000256" key="9">
    <source>
        <dbReference type="ARBA" id="ARBA00042864"/>
    </source>
</evidence>
<keyword evidence="4 10" id="KW-0547">Nucleotide-binding</keyword>
<evidence type="ECO:0000256" key="6">
    <source>
        <dbReference type="ARBA" id="ARBA00022840"/>
    </source>
</evidence>
<dbReference type="SMART" id="SM01209">
    <property type="entry name" value="GARS_A"/>
    <property type="match status" value="1"/>
</dbReference>
<dbReference type="AlphaFoldDB" id="A0A1F4PQ15"/>
<dbReference type="GO" id="GO:0005524">
    <property type="term" value="F:ATP binding"/>
    <property type="evidence" value="ECO:0007669"/>
    <property type="project" value="UniProtKB-UniRule"/>
</dbReference>
<keyword evidence="5" id="KW-0658">Purine biosynthesis</keyword>
<sequence length="443" mass="50205">MAEENQPPGEDKKKFLFVSYDALITDIAWQVTKEGHEVKYYIDNKEEADIADGFVNKSTDWKTDVDWADVIVFDDVLGFGTEADKLRKQGKLVVGGTPYSDKLEDDRSFGQEELKKQGINIIPYRDFTDFGEAIEYIKQNPDEYVIKPSGEAQNYKGLLFVGVEKDGSDVIRMLEAYKRVWSEVIKVFQLQKRVSGIEVAVGAFFNGRKFIYPINVNFEHKKLFPGNIGPSTGEMGTSMFWSDPNRLFNSTLLKMEAALAADNYVGYIDLNCIVNGYGIYPLEFTSRFGYPTISIQQEGMITPIGEFLYALAAGQDVQLKTKKGFQIGARVVVAPFPFRDKKTFEQDSKGTTIVFKNKNGKDPEGIHIEDIKLVNGEWVVTGSSGTALIVVGTGLSMKQAQQQMYNRIQNIVLPNMYYRDDIGDRWQEEDSDRLHSWGYLREQ</sequence>
<evidence type="ECO:0000256" key="2">
    <source>
        <dbReference type="ARBA" id="ARBA00013255"/>
    </source>
</evidence>